<keyword evidence="6 12" id="KW-0067">ATP-binding</keyword>
<keyword evidence="5" id="KW-0547">Nucleotide-binding</keyword>
<dbReference type="GO" id="GO:0005524">
    <property type="term" value="F:ATP binding"/>
    <property type="evidence" value="ECO:0007669"/>
    <property type="project" value="UniProtKB-KW"/>
</dbReference>
<evidence type="ECO:0000313" key="12">
    <source>
        <dbReference type="EMBL" id="WOJ90187.1"/>
    </source>
</evidence>
<feature type="transmembrane region" description="Helical" evidence="9">
    <location>
        <begin position="89"/>
        <end position="110"/>
    </location>
</feature>
<evidence type="ECO:0000256" key="6">
    <source>
        <dbReference type="ARBA" id="ARBA00022840"/>
    </source>
</evidence>
<feature type="domain" description="ABC transmembrane type-1" evidence="11">
    <location>
        <begin position="158"/>
        <end position="454"/>
    </location>
</feature>
<dbReference type="CDD" id="cd03223">
    <property type="entry name" value="ABCD_peroxisomal_ALDP"/>
    <property type="match status" value="1"/>
</dbReference>
<dbReference type="InterPro" id="IPR036640">
    <property type="entry name" value="ABC1_TM_sf"/>
</dbReference>
<protein>
    <submittedName>
        <fullName evidence="12">ABC transporter ATP-binding protein/permease</fullName>
    </submittedName>
</protein>
<dbReference type="PANTHER" id="PTHR11384:SF59">
    <property type="entry name" value="LYSOSOMAL COBALAMIN TRANSPORTER ABCD4"/>
    <property type="match status" value="1"/>
</dbReference>
<reference evidence="12 13" key="1">
    <citation type="submission" date="2023-10" db="EMBL/GenBank/DDBJ databases">
        <title>Novel methanotroph of the genus Methylocapsa from a subarctic wetland.</title>
        <authorList>
            <person name="Belova S.E."/>
            <person name="Oshkin I.Y."/>
            <person name="Miroshnikov K."/>
            <person name="Dedysh S.N."/>
        </authorList>
    </citation>
    <scope>NUCLEOTIDE SEQUENCE [LARGE SCALE GENOMIC DNA]</scope>
    <source>
        <strain evidence="12 13">RX1</strain>
    </source>
</reference>
<dbReference type="Proteomes" id="UP001626536">
    <property type="component" value="Chromosome"/>
</dbReference>
<feature type="transmembrane region" description="Helical" evidence="9">
    <location>
        <begin position="186"/>
        <end position="210"/>
    </location>
</feature>
<dbReference type="RefSeq" id="WP_407339633.1">
    <property type="nucleotide sequence ID" value="NZ_CP136862.1"/>
</dbReference>
<name>A0ABZ0HS99_9HYPH</name>
<accession>A0ABZ0HS99</accession>
<dbReference type="Pfam" id="PF00005">
    <property type="entry name" value="ABC_tran"/>
    <property type="match status" value="1"/>
</dbReference>
<comment type="similarity">
    <text evidence="2">Belongs to the ABC transporter superfamily.</text>
</comment>
<dbReference type="InterPro" id="IPR003593">
    <property type="entry name" value="AAA+_ATPase"/>
</dbReference>
<sequence>MKFLAAILAVFSLAAAVIGQQNGDNTVLLLAATGFLCAFTTYRSPAISSFLRIFAAIFAIETVVFGVIFLIAQVGLWPASLEDYEFPESLPLTVAIFSILVYAISFIPVVRTMTRIADRYFNTSDPTRARIWPLPSFGARERRVATAMIVLLVVINQAQVGIEVRLSFFSRDWFNAIQNKDEATFWAQLLTVFIPWAFIFIASAVVEFVVQSTLIIRWRRWLTENYIGRWLDQHTHYRMSLSGGLADNPDQRISEDISRFIDGGQTGYGIYSFSILLISNLSSLVSFSIVLWGLSANFTLPYTTIAVPGFLFWVALIYAGVGTIITHLIGRPLVHLSFARQRYEADFRFSLARLREYAEQVALLSGEQAEKTSLKTRFAAIITNYFQIVSCRKKLTGFTASYGQLSPIIPYIVAAPFYFAGKIQLGVMTQTARAFSTVDSALTFFITYYVSLADFKAVLDRLISFDASIEGARTAGGLAQPAGRAPGEPKQVDIDQLSLRLPDGREIVKAGDLHLATAEPALFTGASGTGKSTLFRAISGIWPFGDGSVTFPADARVMLLPQKPYLPNGSLRAAVTYPAQPDRYDDETIRDALAAAKLPDLVGQLHVEDIWSQRLSGGEQQRLAIARALLAKPDWLFLDEATAAMDEDMEALVYETLFKRLPATTIVSIGHRSSLIPFHKRRFEMRPLEAEIFTPVELGAKAAAE</sequence>
<evidence type="ECO:0000256" key="4">
    <source>
        <dbReference type="ARBA" id="ARBA00022692"/>
    </source>
</evidence>
<dbReference type="InterPro" id="IPR027417">
    <property type="entry name" value="P-loop_NTPase"/>
</dbReference>
<keyword evidence="7 9" id="KW-1133">Transmembrane helix</keyword>
<dbReference type="PANTHER" id="PTHR11384">
    <property type="entry name" value="ATP-BINDING CASSETTE, SUB-FAMILY D MEMBER"/>
    <property type="match status" value="1"/>
</dbReference>
<evidence type="ECO:0000256" key="2">
    <source>
        <dbReference type="ARBA" id="ARBA00005417"/>
    </source>
</evidence>
<feature type="transmembrane region" description="Helical" evidence="9">
    <location>
        <begin position="268"/>
        <end position="290"/>
    </location>
</feature>
<evidence type="ECO:0000313" key="13">
    <source>
        <dbReference type="Proteomes" id="UP001626536"/>
    </source>
</evidence>
<dbReference type="InterPro" id="IPR011527">
    <property type="entry name" value="ABC1_TM_dom"/>
</dbReference>
<keyword evidence="3" id="KW-0813">Transport</keyword>
<dbReference type="InterPro" id="IPR003439">
    <property type="entry name" value="ABC_transporter-like_ATP-bd"/>
</dbReference>
<feature type="transmembrane region" description="Helical" evidence="9">
    <location>
        <begin position="310"/>
        <end position="330"/>
    </location>
</feature>
<proteinExistence type="inferred from homology"/>
<dbReference type="Pfam" id="PF06472">
    <property type="entry name" value="ABC_membrane_2"/>
    <property type="match status" value="1"/>
</dbReference>
<dbReference type="PROSITE" id="PS00211">
    <property type="entry name" value="ABC_TRANSPORTER_1"/>
    <property type="match status" value="1"/>
</dbReference>
<dbReference type="SMART" id="SM00382">
    <property type="entry name" value="AAA"/>
    <property type="match status" value="1"/>
</dbReference>
<dbReference type="InterPro" id="IPR017871">
    <property type="entry name" value="ABC_transporter-like_CS"/>
</dbReference>
<dbReference type="Gene3D" id="1.20.1560.10">
    <property type="entry name" value="ABC transporter type 1, transmembrane domain"/>
    <property type="match status" value="1"/>
</dbReference>
<dbReference type="PROSITE" id="PS50929">
    <property type="entry name" value="ABC_TM1F"/>
    <property type="match status" value="1"/>
</dbReference>
<evidence type="ECO:0000256" key="1">
    <source>
        <dbReference type="ARBA" id="ARBA00004651"/>
    </source>
</evidence>
<feature type="transmembrane region" description="Helical" evidence="9">
    <location>
        <begin position="144"/>
        <end position="166"/>
    </location>
</feature>
<keyword evidence="4 9" id="KW-0812">Transmembrane</keyword>
<evidence type="ECO:0000256" key="8">
    <source>
        <dbReference type="ARBA" id="ARBA00023136"/>
    </source>
</evidence>
<gene>
    <name evidence="12" type="ORF">RZS28_02460</name>
</gene>
<evidence type="ECO:0000256" key="5">
    <source>
        <dbReference type="ARBA" id="ARBA00022741"/>
    </source>
</evidence>
<evidence type="ECO:0000259" key="11">
    <source>
        <dbReference type="PROSITE" id="PS50929"/>
    </source>
</evidence>
<feature type="transmembrane region" description="Helical" evidence="9">
    <location>
        <begin position="26"/>
        <end position="42"/>
    </location>
</feature>
<feature type="domain" description="ABC transporter" evidence="10">
    <location>
        <begin position="492"/>
        <end position="705"/>
    </location>
</feature>
<dbReference type="PROSITE" id="PS50893">
    <property type="entry name" value="ABC_TRANSPORTER_2"/>
    <property type="match status" value="1"/>
</dbReference>
<dbReference type="InterPro" id="IPR050835">
    <property type="entry name" value="ABC_transporter_sub-D"/>
</dbReference>
<evidence type="ECO:0000256" key="3">
    <source>
        <dbReference type="ARBA" id="ARBA00022448"/>
    </source>
</evidence>
<comment type="subcellular location">
    <subcellularLocation>
        <location evidence="1">Cell membrane</location>
        <topology evidence="1">Multi-pass membrane protein</topology>
    </subcellularLocation>
</comment>
<organism evidence="12 13">
    <name type="scientific">Methylocapsa polymorpha</name>
    <dbReference type="NCBI Taxonomy" id="3080828"/>
    <lineage>
        <taxon>Bacteria</taxon>
        <taxon>Pseudomonadati</taxon>
        <taxon>Pseudomonadota</taxon>
        <taxon>Alphaproteobacteria</taxon>
        <taxon>Hyphomicrobiales</taxon>
        <taxon>Beijerinckiaceae</taxon>
        <taxon>Methylocapsa</taxon>
    </lineage>
</organism>
<dbReference type="SUPFAM" id="SSF52540">
    <property type="entry name" value="P-loop containing nucleoside triphosphate hydrolases"/>
    <property type="match status" value="1"/>
</dbReference>
<keyword evidence="8 9" id="KW-0472">Membrane</keyword>
<evidence type="ECO:0000256" key="9">
    <source>
        <dbReference type="SAM" id="Phobius"/>
    </source>
</evidence>
<keyword evidence="13" id="KW-1185">Reference proteome</keyword>
<dbReference type="SUPFAM" id="SSF90123">
    <property type="entry name" value="ABC transporter transmembrane region"/>
    <property type="match status" value="1"/>
</dbReference>
<evidence type="ECO:0000256" key="7">
    <source>
        <dbReference type="ARBA" id="ARBA00022989"/>
    </source>
</evidence>
<dbReference type="EMBL" id="CP136862">
    <property type="protein sequence ID" value="WOJ90187.1"/>
    <property type="molecule type" value="Genomic_DNA"/>
</dbReference>
<dbReference type="Gene3D" id="3.40.50.300">
    <property type="entry name" value="P-loop containing nucleotide triphosphate hydrolases"/>
    <property type="match status" value="1"/>
</dbReference>
<evidence type="ECO:0000259" key="10">
    <source>
        <dbReference type="PROSITE" id="PS50893"/>
    </source>
</evidence>
<feature type="transmembrane region" description="Helical" evidence="9">
    <location>
        <begin position="54"/>
        <end position="77"/>
    </location>
</feature>